<dbReference type="PANTHER" id="PTHR45348">
    <property type="entry name" value="HYPOTHETICAL OXIDOREDUCTASE (EUROFUNG)"/>
    <property type="match status" value="1"/>
</dbReference>
<dbReference type="Pfam" id="PF08240">
    <property type="entry name" value="ADH_N"/>
    <property type="match status" value="1"/>
</dbReference>
<dbReference type="Proteomes" id="UP001309876">
    <property type="component" value="Unassembled WGS sequence"/>
</dbReference>
<dbReference type="CDD" id="cd08249">
    <property type="entry name" value="enoyl_reductase_like"/>
    <property type="match status" value="1"/>
</dbReference>
<organism evidence="4 5">
    <name type="scientific">Lithohypha guttulata</name>
    <dbReference type="NCBI Taxonomy" id="1690604"/>
    <lineage>
        <taxon>Eukaryota</taxon>
        <taxon>Fungi</taxon>
        <taxon>Dikarya</taxon>
        <taxon>Ascomycota</taxon>
        <taxon>Pezizomycotina</taxon>
        <taxon>Eurotiomycetes</taxon>
        <taxon>Chaetothyriomycetidae</taxon>
        <taxon>Chaetothyriales</taxon>
        <taxon>Trichomeriaceae</taxon>
        <taxon>Lithohypha</taxon>
    </lineage>
</organism>
<dbReference type="SMART" id="SM00829">
    <property type="entry name" value="PKS_ER"/>
    <property type="match status" value="1"/>
</dbReference>
<name>A0AAN7SVY2_9EURO</name>
<evidence type="ECO:0000259" key="3">
    <source>
        <dbReference type="SMART" id="SM00829"/>
    </source>
</evidence>
<keyword evidence="5" id="KW-1185">Reference proteome</keyword>
<dbReference type="InterPro" id="IPR036291">
    <property type="entry name" value="NAD(P)-bd_dom_sf"/>
</dbReference>
<keyword evidence="2" id="KW-0560">Oxidoreductase</keyword>
<dbReference type="EMBL" id="JAVRRJ010000007">
    <property type="protein sequence ID" value="KAK5082979.1"/>
    <property type="molecule type" value="Genomic_DNA"/>
</dbReference>
<dbReference type="SUPFAM" id="SSF50129">
    <property type="entry name" value="GroES-like"/>
    <property type="match status" value="1"/>
</dbReference>
<dbReference type="Pfam" id="PF00107">
    <property type="entry name" value="ADH_zinc_N"/>
    <property type="match status" value="1"/>
</dbReference>
<dbReference type="PANTHER" id="PTHR45348:SF2">
    <property type="entry name" value="ZINC-TYPE ALCOHOL DEHYDROGENASE-LIKE PROTEIN C2E1P3.01"/>
    <property type="match status" value="1"/>
</dbReference>
<proteinExistence type="inferred from homology"/>
<dbReference type="InterPro" id="IPR047122">
    <property type="entry name" value="Trans-enoyl_RdTase-like"/>
</dbReference>
<evidence type="ECO:0000313" key="5">
    <source>
        <dbReference type="Proteomes" id="UP001309876"/>
    </source>
</evidence>
<dbReference type="SUPFAM" id="SSF51735">
    <property type="entry name" value="NAD(P)-binding Rossmann-fold domains"/>
    <property type="match status" value="1"/>
</dbReference>
<evidence type="ECO:0000313" key="4">
    <source>
        <dbReference type="EMBL" id="KAK5082979.1"/>
    </source>
</evidence>
<feature type="domain" description="Enoyl reductase (ER)" evidence="3">
    <location>
        <begin position="18"/>
        <end position="355"/>
    </location>
</feature>
<dbReference type="GO" id="GO:0016651">
    <property type="term" value="F:oxidoreductase activity, acting on NAD(P)H"/>
    <property type="evidence" value="ECO:0007669"/>
    <property type="project" value="InterPro"/>
</dbReference>
<dbReference type="InterPro" id="IPR011032">
    <property type="entry name" value="GroES-like_sf"/>
</dbReference>
<evidence type="ECO:0000256" key="1">
    <source>
        <dbReference type="ARBA" id="ARBA00008072"/>
    </source>
</evidence>
<dbReference type="InterPro" id="IPR020843">
    <property type="entry name" value="ER"/>
</dbReference>
<protein>
    <recommendedName>
        <fullName evidence="3">Enoyl reductase (ER) domain-containing protein</fullName>
    </recommendedName>
</protein>
<evidence type="ECO:0000256" key="2">
    <source>
        <dbReference type="ARBA" id="ARBA00023002"/>
    </source>
</evidence>
<comment type="caution">
    <text evidence="4">The sequence shown here is derived from an EMBL/GenBank/DDBJ whole genome shotgun (WGS) entry which is preliminary data.</text>
</comment>
<comment type="similarity">
    <text evidence="1">Belongs to the zinc-containing alcohol dehydrogenase family.</text>
</comment>
<reference evidence="4 5" key="1">
    <citation type="submission" date="2023-08" db="EMBL/GenBank/DDBJ databases">
        <title>Black Yeasts Isolated from many extreme environments.</title>
        <authorList>
            <person name="Coleine C."/>
            <person name="Stajich J.E."/>
            <person name="Selbmann L."/>
        </authorList>
    </citation>
    <scope>NUCLEOTIDE SEQUENCE [LARGE SCALE GENOMIC DNA]</scope>
    <source>
        <strain evidence="4 5">CCFEE 5910</strain>
    </source>
</reference>
<accession>A0AAN7SVY2</accession>
<sequence>MAATDSSKNMAAFLDKPGTPFAVREAPMPTPAAHELVLRVHSVAINPTDYFRAAQGRDVPEDSYPYVIGCDGAGVVHSVGNDVGHFNVGDRTMAMSTEFFVHKADHGMFQRYVVIDGRHACKIPDRLSFDEACVSPLAMATAAGALFEKESMDLNWPRLAGTSEFGEQQKTHANDVVVVWGGSSSVGCCAIQMLKAAGYRVVATASKRNFDLCTQAGAEAVFDYNDEECIDRVCKWVEQRGLQSAGAFPVVIDPSSFEKCAAIAKRLPGRKYVTTTLPRGLLPKPNLGEGIGVGDCLVLQQADLLEHLWSKYMPDALRSGELKCLPPAEFVGRGLESVQGACDLMSKGVSGKKLVVSGI</sequence>
<dbReference type="Gene3D" id="3.40.50.720">
    <property type="entry name" value="NAD(P)-binding Rossmann-like Domain"/>
    <property type="match status" value="1"/>
</dbReference>
<dbReference type="Gene3D" id="3.90.180.10">
    <property type="entry name" value="Medium-chain alcohol dehydrogenases, catalytic domain"/>
    <property type="match status" value="1"/>
</dbReference>
<gene>
    <name evidence="4" type="ORF">LTR05_006861</name>
</gene>
<dbReference type="InterPro" id="IPR013154">
    <property type="entry name" value="ADH-like_N"/>
</dbReference>
<dbReference type="InterPro" id="IPR013149">
    <property type="entry name" value="ADH-like_C"/>
</dbReference>
<dbReference type="AlphaFoldDB" id="A0AAN7SVY2"/>